<dbReference type="OrthoDB" id="1495718at2"/>
<feature type="signal peptide" evidence="1">
    <location>
        <begin position="1"/>
        <end position="19"/>
    </location>
</feature>
<dbReference type="EMBL" id="JMTM01000060">
    <property type="protein sequence ID" value="OAZ03378.1"/>
    <property type="molecule type" value="Genomic_DNA"/>
</dbReference>
<comment type="caution">
    <text evidence="2">The sequence shown here is derived from an EMBL/GenBank/DDBJ whole genome shotgun (WGS) entry which is preliminary data.</text>
</comment>
<gene>
    <name evidence="2" type="ORF">FLB_21660</name>
</gene>
<dbReference type="AlphaFoldDB" id="A0A199XNR2"/>
<dbReference type="RefSeq" id="WP_064715949.1">
    <property type="nucleotide sequence ID" value="NZ_JMTM01000060.1"/>
</dbReference>
<name>A0A199XNR2_9FLAO</name>
<dbReference type="PATRIC" id="fig|29536.5.peg.2263"/>
<dbReference type="Proteomes" id="UP000093807">
    <property type="component" value="Unassembled WGS sequence"/>
</dbReference>
<dbReference type="InterPro" id="IPR021428">
    <property type="entry name" value="DUF3078"/>
</dbReference>
<proteinExistence type="predicted"/>
<organism evidence="2 3">
    <name type="scientific">Flavobacterium succinicans</name>
    <dbReference type="NCBI Taxonomy" id="29536"/>
    <lineage>
        <taxon>Bacteria</taxon>
        <taxon>Pseudomonadati</taxon>
        <taxon>Bacteroidota</taxon>
        <taxon>Flavobacteriia</taxon>
        <taxon>Flavobacteriales</taxon>
        <taxon>Flavobacteriaceae</taxon>
        <taxon>Flavobacterium</taxon>
    </lineage>
</organism>
<accession>A0A199XNR2</accession>
<evidence type="ECO:0008006" key="4">
    <source>
        <dbReference type="Google" id="ProtNLM"/>
    </source>
</evidence>
<keyword evidence="3" id="KW-1185">Reference proteome</keyword>
<evidence type="ECO:0000313" key="3">
    <source>
        <dbReference type="Proteomes" id="UP000093807"/>
    </source>
</evidence>
<reference evidence="2 3" key="1">
    <citation type="submission" date="2016-06" db="EMBL/GenBank/DDBJ databases">
        <title>Draft genome sequence of Flavobacterium succinicans strain DD5b.</title>
        <authorList>
            <person name="Poehlein A."/>
            <person name="Daniel R."/>
            <person name="Simeonova D.D."/>
        </authorList>
    </citation>
    <scope>NUCLEOTIDE SEQUENCE [LARGE SCALE GENOMIC DNA]</scope>
    <source>
        <strain evidence="2 3">DD5b</strain>
    </source>
</reference>
<evidence type="ECO:0000256" key="1">
    <source>
        <dbReference type="SAM" id="SignalP"/>
    </source>
</evidence>
<keyword evidence="1" id="KW-0732">Signal</keyword>
<dbReference type="Pfam" id="PF11276">
    <property type="entry name" value="DUF3078"/>
    <property type="match status" value="1"/>
</dbReference>
<protein>
    <recommendedName>
        <fullName evidence="4">DUF3078 domain-containing protein</fullName>
    </recommendedName>
</protein>
<feature type="chain" id="PRO_5008286710" description="DUF3078 domain-containing protein" evidence="1">
    <location>
        <begin position="20"/>
        <end position="309"/>
    </location>
</feature>
<sequence>MRAIVITLFLLYSVAEAQAQNTEKELIKNTEAAVKNINDTLPNGWRKKGNIAFLFSQSNFNNWIAGGENNLSGNLGINYDFNYKKDKLTWDNKIIASYGLLQTKNADFEKKTDDRFEFNSTLGQHAFGNWYYSLFLNFRTQFTRGYLYGKDANGAEIRTENTNFLSPGYLTFGPGLFWKKGDHLRLNFAPLTSKMTFVDDFYTSQPGYVNGAYFGVDANKSLRYELGFYASAYYKFNLMTNVSAENTLNLYTNYLEDPQNVDMDYSLAIVMKINKFLSANLNFQAIYDDNAFKGFQTRQVFGLGVNYGF</sequence>
<evidence type="ECO:0000313" key="2">
    <source>
        <dbReference type="EMBL" id="OAZ03378.1"/>
    </source>
</evidence>